<dbReference type="InterPro" id="IPR036390">
    <property type="entry name" value="WH_DNA-bd_sf"/>
</dbReference>
<dbReference type="Gene3D" id="3.40.50.620">
    <property type="entry name" value="HUPs"/>
    <property type="match status" value="1"/>
</dbReference>
<protein>
    <recommendedName>
        <fullName evidence="8">Adenylyl-sulfate kinase</fullName>
        <ecNumber evidence="8">2.7.1.25</ecNumber>
    </recommendedName>
    <alternativeName>
        <fullName evidence="8">APS kinase</fullName>
    </alternativeName>
    <alternativeName>
        <fullName evidence="8">ATP adenosine-5'-phosphosulfate 3'-phosphotransferase</fullName>
    </alternativeName>
    <alternativeName>
        <fullName evidence="8">Adenosine-5'-phosphosulfate kinase</fullName>
    </alternativeName>
</protein>
<keyword evidence="13" id="KW-1185">Reference proteome</keyword>
<dbReference type="Pfam" id="PF13412">
    <property type="entry name" value="HTH_24"/>
    <property type="match status" value="1"/>
</dbReference>
<dbReference type="FunFam" id="3.40.50.620:FF:000052">
    <property type="entry name" value="Sulfate adenylyltransferase"/>
    <property type="match status" value="1"/>
</dbReference>
<evidence type="ECO:0000256" key="8">
    <source>
        <dbReference type="HAMAP-Rule" id="MF_00065"/>
    </source>
</evidence>
<dbReference type="InterPro" id="IPR025980">
    <property type="entry name" value="ATP-Sase_PUA-like_dom"/>
</dbReference>
<proteinExistence type="inferred from homology"/>
<evidence type="ECO:0000259" key="10">
    <source>
        <dbReference type="Pfam" id="PF01747"/>
    </source>
</evidence>
<dbReference type="RefSeq" id="WP_094020742.1">
    <property type="nucleotide sequence ID" value="NZ_FXYF01000004.1"/>
</dbReference>
<dbReference type="InterPro" id="IPR036388">
    <property type="entry name" value="WH-like_DNA-bd_sf"/>
</dbReference>
<feature type="binding site" evidence="8">
    <location>
        <begin position="522"/>
        <end position="529"/>
    </location>
    <ligand>
        <name>ATP</name>
        <dbReference type="ChEBI" id="CHEBI:30616"/>
    </ligand>
</feature>
<evidence type="ECO:0000256" key="4">
    <source>
        <dbReference type="ARBA" id="ARBA00022695"/>
    </source>
</evidence>
<dbReference type="SUPFAM" id="SSF88697">
    <property type="entry name" value="PUA domain-like"/>
    <property type="match status" value="1"/>
</dbReference>
<dbReference type="Proteomes" id="UP000207598">
    <property type="component" value="Unassembled WGS sequence"/>
</dbReference>
<feature type="domain" description="ATP-sulfurylase PUA-like" evidence="11">
    <location>
        <begin position="131"/>
        <end position="281"/>
    </location>
</feature>
<dbReference type="UniPathway" id="UPA00140">
    <property type="reaction ID" value="UER00205"/>
</dbReference>
<evidence type="ECO:0000256" key="1">
    <source>
        <dbReference type="ARBA" id="ARBA00001823"/>
    </source>
</evidence>
<feature type="domain" description="Sulphate adenylyltransferase catalytic" evidence="10">
    <location>
        <begin position="292"/>
        <end position="506"/>
    </location>
</feature>
<dbReference type="GO" id="GO:0005524">
    <property type="term" value="F:ATP binding"/>
    <property type="evidence" value="ECO:0007669"/>
    <property type="project" value="UniProtKB-UniRule"/>
</dbReference>
<dbReference type="EC" id="2.7.1.25" evidence="8"/>
<evidence type="ECO:0000256" key="7">
    <source>
        <dbReference type="ARBA" id="ARBA00049370"/>
    </source>
</evidence>
<dbReference type="Pfam" id="PF01583">
    <property type="entry name" value="APS_kinase"/>
    <property type="match status" value="1"/>
</dbReference>
<feature type="domain" description="APS kinase" evidence="9">
    <location>
        <begin position="514"/>
        <end position="666"/>
    </location>
</feature>
<dbReference type="InterPro" id="IPR024951">
    <property type="entry name" value="Sulfurylase_cat_dom"/>
</dbReference>
<evidence type="ECO:0000259" key="11">
    <source>
        <dbReference type="Pfam" id="PF14306"/>
    </source>
</evidence>
<keyword evidence="6 8" id="KW-0067">ATP-binding</keyword>
<dbReference type="InterPro" id="IPR002891">
    <property type="entry name" value="APS"/>
</dbReference>
<dbReference type="GO" id="GO:0019379">
    <property type="term" value="P:sulfate assimilation, phosphoadenylyl sulfate reduction by phosphoadenylyl-sulfate reductase (thioredoxin)"/>
    <property type="evidence" value="ECO:0007669"/>
    <property type="project" value="TreeGrafter"/>
</dbReference>
<dbReference type="AlphaFoldDB" id="A0A238K8G7"/>
<dbReference type="EMBL" id="FXYF01000004">
    <property type="protein sequence ID" value="SMX39188.1"/>
    <property type="molecule type" value="Genomic_DNA"/>
</dbReference>
<keyword evidence="3 8" id="KW-0808">Transferase</keyword>
<name>A0A238K8G7_9RHOB</name>
<keyword evidence="5 8" id="KW-0547">Nucleotide-binding</keyword>
<dbReference type="SUPFAM" id="SSF52374">
    <property type="entry name" value="Nucleotidylyl transferase"/>
    <property type="match status" value="1"/>
</dbReference>
<dbReference type="FunFam" id="3.40.50.300:FF:000802">
    <property type="entry name" value="Sulfate adenylyltransferase"/>
    <property type="match status" value="1"/>
</dbReference>
<organism evidence="12 13">
    <name type="scientific">Maliponia aquimaris</name>
    <dbReference type="NCBI Taxonomy" id="1673631"/>
    <lineage>
        <taxon>Bacteria</taxon>
        <taxon>Pseudomonadati</taxon>
        <taxon>Pseudomonadota</taxon>
        <taxon>Alphaproteobacteria</taxon>
        <taxon>Rhodobacterales</taxon>
        <taxon>Paracoccaceae</taxon>
        <taxon>Maliponia</taxon>
    </lineage>
</organism>
<dbReference type="InterPro" id="IPR059117">
    <property type="entry name" value="APS_kinase_dom"/>
</dbReference>
<dbReference type="NCBIfam" id="NF003013">
    <property type="entry name" value="PRK03846.1"/>
    <property type="match status" value="1"/>
</dbReference>
<dbReference type="CDD" id="cd02027">
    <property type="entry name" value="APSK"/>
    <property type="match status" value="1"/>
</dbReference>
<dbReference type="InterPro" id="IPR014729">
    <property type="entry name" value="Rossmann-like_a/b/a_fold"/>
</dbReference>
<dbReference type="GO" id="GO:0070814">
    <property type="term" value="P:hydrogen sulfide biosynthetic process"/>
    <property type="evidence" value="ECO:0007669"/>
    <property type="project" value="UniProtKB-UniRule"/>
</dbReference>
<dbReference type="InterPro" id="IPR050512">
    <property type="entry name" value="Sulf_AdTrans/APS_kinase"/>
</dbReference>
<evidence type="ECO:0000256" key="6">
    <source>
        <dbReference type="ARBA" id="ARBA00022840"/>
    </source>
</evidence>
<keyword evidence="4" id="KW-0548">Nucleotidyltransferase</keyword>
<gene>
    <name evidence="12" type="primary">sat</name>
    <name evidence="8 12" type="synonym">cysC</name>
    <name evidence="12" type="ORF">MAA8898_01924</name>
</gene>
<dbReference type="InterPro" id="IPR027417">
    <property type="entry name" value="P-loop_NTPase"/>
</dbReference>
<dbReference type="Pfam" id="PF01747">
    <property type="entry name" value="ATP-sulfurylase"/>
    <property type="match status" value="1"/>
</dbReference>
<evidence type="ECO:0000313" key="13">
    <source>
        <dbReference type="Proteomes" id="UP000207598"/>
    </source>
</evidence>
<keyword evidence="8" id="KW-0597">Phosphoprotein</keyword>
<evidence type="ECO:0000256" key="5">
    <source>
        <dbReference type="ARBA" id="ARBA00022741"/>
    </source>
</evidence>
<comment type="similarity">
    <text evidence="8">Belongs to the APS kinase family.</text>
</comment>
<comment type="caution">
    <text evidence="8">Lacks conserved residue(s) required for the propagation of feature annotation.</text>
</comment>
<dbReference type="SUPFAM" id="SSF46785">
    <property type="entry name" value="Winged helix' DNA-binding domain"/>
    <property type="match status" value="1"/>
</dbReference>
<dbReference type="InterPro" id="IPR015947">
    <property type="entry name" value="PUA-like_sf"/>
</dbReference>
<dbReference type="GO" id="GO:0004781">
    <property type="term" value="F:sulfate adenylyltransferase (ATP) activity"/>
    <property type="evidence" value="ECO:0007669"/>
    <property type="project" value="UniProtKB-EC"/>
</dbReference>
<dbReference type="OrthoDB" id="9804504at2"/>
<dbReference type="GO" id="GO:0010134">
    <property type="term" value="P:sulfate assimilation via adenylyl sulfate reduction"/>
    <property type="evidence" value="ECO:0007669"/>
    <property type="project" value="TreeGrafter"/>
</dbReference>
<dbReference type="PANTHER" id="PTHR42700:SF1">
    <property type="entry name" value="SULFATE ADENYLYLTRANSFERASE"/>
    <property type="match status" value="1"/>
</dbReference>
<dbReference type="InterPro" id="IPR002650">
    <property type="entry name" value="Sulphate_adenylyltransferase"/>
</dbReference>
<dbReference type="CDD" id="cd00517">
    <property type="entry name" value="ATPS"/>
    <property type="match status" value="1"/>
</dbReference>
<dbReference type="PANTHER" id="PTHR42700">
    <property type="entry name" value="SULFATE ADENYLYLTRANSFERASE"/>
    <property type="match status" value="1"/>
</dbReference>
<dbReference type="Gene3D" id="3.40.50.300">
    <property type="entry name" value="P-loop containing nucleotide triphosphate hydrolases"/>
    <property type="match status" value="1"/>
</dbReference>
<comment type="function">
    <text evidence="8">Catalyzes the synthesis of activated sulfate.</text>
</comment>
<keyword evidence="8 12" id="KW-0418">Kinase</keyword>
<accession>A0A238K8G7</accession>
<dbReference type="SUPFAM" id="SSF52540">
    <property type="entry name" value="P-loop containing nucleoside triphosphate hydrolases"/>
    <property type="match status" value="1"/>
</dbReference>
<dbReference type="Gene3D" id="3.10.400.10">
    <property type="entry name" value="Sulfate adenylyltransferase"/>
    <property type="match status" value="1"/>
</dbReference>
<dbReference type="NCBIfam" id="TIGR00339">
    <property type="entry name" value="sopT"/>
    <property type="match status" value="1"/>
</dbReference>
<evidence type="ECO:0000256" key="3">
    <source>
        <dbReference type="ARBA" id="ARBA00022679"/>
    </source>
</evidence>
<dbReference type="Pfam" id="PF14306">
    <property type="entry name" value="PUA_2"/>
    <property type="match status" value="1"/>
</dbReference>
<evidence type="ECO:0000259" key="9">
    <source>
        <dbReference type="Pfam" id="PF01583"/>
    </source>
</evidence>
<sequence>MPALKANPISDEEGQLFRLLRQLDLAPDASQRTISAQLGVSLGRLNAQLRAAAEAGFIKISERTGPDRRQRFAYALTSRGAAEKNRLTDRFLARKLAEYDALHAELTGTSSNLVPIKHRTELMQNNLAPIPELYVSYDSAQKLKVEAADLVSHDLTARQICDLELLMNGGFNPLKGFLSEEDYDGVVENMRLANGALWPMPVTLDVSEKFAETVEVGQDIALRDQEGVILATMTVTDKWVPNKSREAEKVFGADDVAHPAVNYLHHQAGPVYLGGPVTGIQQPVHYDFRGRRDTPNELRAYFRKLGWRKIVAFQTRNPLHRAHQELTFRAAKEAQANLLIHPVVGMTKPGDVDHFTRVRCYEAVLDKYPSSTTTMSLLNLAMRMAGPREAVWHGIIRKNHGCTHMIVGRDHAGPGKNSAGQDFYGPYDAQDLFRTYEDEIGLKMVDFKHMVYVQERAQYEPADEIEDKDNVTILNISGTELRRRLQEGLEIPDWFSFPEVVNELRKTRPPRANQGFTVFFTGLSGSGKSTIANALMVKLMEMGGRPVTLLDGDVVRKHLSSELGFSKEHRDLNIKRIGYVASEITKNGGIAICAPIAPYTATRRAVREMVEQYGAFCEVHVATSLEECERRDRKGLYKLAREGKIKEFTGISDPYEEPANAELVVETENVDVDNCAQQVILKLESMGLIAG</sequence>
<dbReference type="GO" id="GO:0005737">
    <property type="term" value="C:cytoplasm"/>
    <property type="evidence" value="ECO:0007669"/>
    <property type="project" value="TreeGrafter"/>
</dbReference>
<comment type="pathway">
    <text evidence="2 8">Sulfur metabolism; hydrogen sulfide biosynthesis; sulfite from sulfate: step 2/3.</text>
</comment>
<comment type="catalytic activity">
    <reaction evidence="1 8">
        <text>adenosine 5'-phosphosulfate + ATP = 3'-phosphoadenylyl sulfate + ADP + H(+)</text>
        <dbReference type="Rhea" id="RHEA:24152"/>
        <dbReference type="ChEBI" id="CHEBI:15378"/>
        <dbReference type="ChEBI" id="CHEBI:30616"/>
        <dbReference type="ChEBI" id="CHEBI:58243"/>
        <dbReference type="ChEBI" id="CHEBI:58339"/>
        <dbReference type="ChEBI" id="CHEBI:456216"/>
        <dbReference type="EC" id="2.7.1.25"/>
    </reaction>
</comment>
<evidence type="ECO:0000256" key="2">
    <source>
        <dbReference type="ARBA" id="ARBA00004806"/>
    </source>
</evidence>
<reference evidence="12 13" key="1">
    <citation type="submission" date="2017-05" db="EMBL/GenBank/DDBJ databases">
        <authorList>
            <person name="Song R."/>
            <person name="Chenine A.L."/>
            <person name="Ruprecht R.M."/>
        </authorList>
    </citation>
    <scope>NUCLEOTIDE SEQUENCE [LARGE SCALE GENOMIC DNA]</scope>
    <source>
        <strain evidence="12 13">CECT 8898</strain>
    </source>
</reference>
<dbReference type="Gene3D" id="1.10.10.10">
    <property type="entry name" value="Winged helix-like DNA-binding domain superfamily/Winged helix DNA-binding domain"/>
    <property type="match status" value="1"/>
</dbReference>
<dbReference type="GO" id="GO:0004020">
    <property type="term" value="F:adenylylsulfate kinase activity"/>
    <property type="evidence" value="ECO:0007669"/>
    <property type="project" value="UniProtKB-UniRule"/>
</dbReference>
<evidence type="ECO:0000313" key="12">
    <source>
        <dbReference type="EMBL" id="SMX39188.1"/>
    </source>
</evidence>
<comment type="catalytic activity">
    <reaction evidence="7">
        <text>sulfate + ATP + H(+) = adenosine 5'-phosphosulfate + diphosphate</text>
        <dbReference type="Rhea" id="RHEA:18133"/>
        <dbReference type="ChEBI" id="CHEBI:15378"/>
        <dbReference type="ChEBI" id="CHEBI:16189"/>
        <dbReference type="ChEBI" id="CHEBI:30616"/>
        <dbReference type="ChEBI" id="CHEBI:33019"/>
        <dbReference type="ChEBI" id="CHEBI:58243"/>
        <dbReference type="EC" id="2.7.7.4"/>
    </reaction>
</comment>
<dbReference type="HAMAP" id="MF_00065">
    <property type="entry name" value="Adenylyl_sulf_kinase"/>
    <property type="match status" value="1"/>
</dbReference>
<dbReference type="NCBIfam" id="TIGR00455">
    <property type="entry name" value="apsK"/>
    <property type="match status" value="1"/>
</dbReference>
<dbReference type="NCBIfam" id="NF004040">
    <property type="entry name" value="PRK05537.1"/>
    <property type="match status" value="1"/>
</dbReference>